<keyword evidence="2" id="KW-1185">Reference proteome</keyword>
<evidence type="ECO:0000313" key="2">
    <source>
        <dbReference type="Proteomes" id="UP000231658"/>
    </source>
</evidence>
<accession>A0A1C3RI88</accession>
<dbReference type="STRING" id="1867952.MTBPR1_30342"/>
<dbReference type="EMBL" id="FLYE01000023">
    <property type="protein sequence ID" value="SCA56972.1"/>
    <property type="molecule type" value="Genomic_DNA"/>
</dbReference>
<dbReference type="AlphaFoldDB" id="A0A1C3RI88"/>
<dbReference type="RefSeq" id="WP_069189020.1">
    <property type="nucleotide sequence ID" value="NZ_FLYE01000023.1"/>
</dbReference>
<gene>
    <name evidence="1" type="ORF">MTBPR1_30342</name>
</gene>
<sequence>MSEKDTTSTKKPIYKRWWFRIPLVLLGLSLLLGQFTGGGGLPACDSSRAKGTLAKAFDQSQFARNMGLAVVEIKESTELTSSIDKKKDCFAKITMNNANTVPVLYQLALRDNGSYMLTFEVQE</sequence>
<name>A0A1C3RI88_9PROT</name>
<protein>
    <submittedName>
        <fullName evidence="1">Uncharacterized protein</fullName>
    </submittedName>
</protein>
<dbReference type="Proteomes" id="UP000231658">
    <property type="component" value="Unassembled WGS sequence"/>
</dbReference>
<evidence type="ECO:0000313" key="1">
    <source>
        <dbReference type="EMBL" id="SCA56972.1"/>
    </source>
</evidence>
<proteinExistence type="predicted"/>
<organism evidence="1 2">
    <name type="scientific">Candidatus Terasakiella magnetica</name>
    <dbReference type="NCBI Taxonomy" id="1867952"/>
    <lineage>
        <taxon>Bacteria</taxon>
        <taxon>Pseudomonadati</taxon>
        <taxon>Pseudomonadota</taxon>
        <taxon>Alphaproteobacteria</taxon>
        <taxon>Rhodospirillales</taxon>
        <taxon>Terasakiellaceae</taxon>
        <taxon>Terasakiella</taxon>
    </lineage>
</organism>
<dbReference type="OrthoDB" id="9154309at2"/>
<reference evidence="1 2" key="1">
    <citation type="submission" date="2016-07" db="EMBL/GenBank/DDBJ databases">
        <authorList>
            <person name="Lefevre C.T."/>
        </authorList>
    </citation>
    <scope>NUCLEOTIDE SEQUENCE [LARGE SCALE GENOMIC DNA]</scope>
    <source>
        <strain evidence="1">PR1</strain>
    </source>
</reference>